<organism evidence="2 3">
    <name type="scientific">Zoogloea dura</name>
    <dbReference type="NCBI Taxonomy" id="2728840"/>
    <lineage>
        <taxon>Bacteria</taxon>
        <taxon>Pseudomonadati</taxon>
        <taxon>Pseudomonadota</taxon>
        <taxon>Betaproteobacteria</taxon>
        <taxon>Rhodocyclales</taxon>
        <taxon>Zoogloeaceae</taxon>
        <taxon>Zoogloea</taxon>
    </lineage>
</organism>
<sequence>MSKQGGFTLVELIISLVIVAVIMVGLLAALRSFGVTDEKLERRLAQADERRVVSGFLEDVLGQAVLRPRLAMAGKPEESCFVGGPDSLEWVGVMPARHGVGGLHYFRLYWAGDGRRAALMLAYLPFAGLDAPLPDWSLAERRVLVEDVSGFALRYQLEDGGEWLGQWRNTVDSRRVGRVGVALAAGGSEWPLLVVPVRSLVSAGAMGRIVNGP</sequence>
<comment type="caution">
    <text evidence="2">The sequence shown here is derived from an EMBL/GenBank/DDBJ whole genome shotgun (WGS) entry which is preliminary data.</text>
</comment>
<dbReference type="PROSITE" id="PS00409">
    <property type="entry name" value="PROKAR_NTER_METHYL"/>
    <property type="match status" value="1"/>
</dbReference>
<evidence type="ECO:0000313" key="3">
    <source>
        <dbReference type="Proteomes" id="UP000580043"/>
    </source>
</evidence>
<keyword evidence="1" id="KW-1133">Transmembrane helix</keyword>
<dbReference type="Pfam" id="PF07963">
    <property type="entry name" value="N_methyl"/>
    <property type="match status" value="1"/>
</dbReference>
<proteinExistence type="predicted"/>
<dbReference type="AlphaFoldDB" id="A0A848G3T0"/>
<gene>
    <name evidence="2" type="ORF">HHL15_08915</name>
</gene>
<protein>
    <submittedName>
        <fullName evidence="2">Prepilin-type N-terminal cleavage/methylation domain-containing protein</fullName>
    </submittedName>
</protein>
<dbReference type="Proteomes" id="UP000580043">
    <property type="component" value="Unassembled WGS sequence"/>
</dbReference>
<feature type="transmembrane region" description="Helical" evidence="1">
    <location>
        <begin position="12"/>
        <end position="33"/>
    </location>
</feature>
<dbReference type="EMBL" id="JABBGA010000005">
    <property type="protein sequence ID" value="NML25859.1"/>
    <property type="molecule type" value="Genomic_DNA"/>
</dbReference>
<keyword evidence="3" id="KW-1185">Reference proteome</keyword>
<dbReference type="InterPro" id="IPR012902">
    <property type="entry name" value="N_methyl_site"/>
</dbReference>
<keyword evidence="1" id="KW-0812">Transmembrane</keyword>
<name>A0A848G3T0_9RHOO</name>
<dbReference type="NCBIfam" id="TIGR02532">
    <property type="entry name" value="IV_pilin_GFxxxE"/>
    <property type="match status" value="1"/>
</dbReference>
<evidence type="ECO:0000256" key="1">
    <source>
        <dbReference type="SAM" id="Phobius"/>
    </source>
</evidence>
<dbReference type="RefSeq" id="WP_169145401.1">
    <property type="nucleotide sequence ID" value="NZ_JABBGA010000005.1"/>
</dbReference>
<reference evidence="2 3" key="1">
    <citation type="submission" date="2020-04" db="EMBL/GenBank/DDBJ databases">
        <title>Zoogloea sp. G-4-1-14 isolated from soil.</title>
        <authorList>
            <person name="Dahal R.H."/>
        </authorList>
    </citation>
    <scope>NUCLEOTIDE SEQUENCE [LARGE SCALE GENOMIC DNA]</scope>
    <source>
        <strain evidence="2 3">G-4-1-14</strain>
    </source>
</reference>
<accession>A0A848G3T0</accession>
<evidence type="ECO:0000313" key="2">
    <source>
        <dbReference type="EMBL" id="NML25859.1"/>
    </source>
</evidence>
<keyword evidence="1" id="KW-0472">Membrane</keyword>